<comment type="caution">
    <text evidence="3">The sequence shown here is derived from an EMBL/GenBank/DDBJ whole genome shotgun (WGS) entry which is preliminary data.</text>
</comment>
<reference evidence="4" key="1">
    <citation type="submission" date="2017-01" db="EMBL/GenBank/DDBJ databases">
        <title>Comparative genomics of anhydrobiosis in the tardigrade Hypsibius dujardini.</title>
        <authorList>
            <person name="Yoshida Y."/>
            <person name="Koutsovoulos G."/>
            <person name="Laetsch D."/>
            <person name="Stevens L."/>
            <person name="Kumar S."/>
            <person name="Horikawa D."/>
            <person name="Ishino K."/>
            <person name="Komine S."/>
            <person name="Tomita M."/>
            <person name="Blaxter M."/>
            <person name="Arakawa K."/>
        </authorList>
    </citation>
    <scope>NUCLEOTIDE SEQUENCE [LARGE SCALE GENOMIC DNA]</scope>
    <source>
        <strain evidence="4">Z151</strain>
    </source>
</reference>
<dbReference type="EMBL" id="MTYJ01000314">
    <property type="protein sequence ID" value="OWA53325.1"/>
    <property type="molecule type" value="Genomic_DNA"/>
</dbReference>
<organism evidence="3 4">
    <name type="scientific">Hypsibius exemplaris</name>
    <name type="common">Freshwater tardigrade</name>
    <dbReference type="NCBI Taxonomy" id="2072580"/>
    <lineage>
        <taxon>Eukaryota</taxon>
        <taxon>Metazoa</taxon>
        <taxon>Ecdysozoa</taxon>
        <taxon>Tardigrada</taxon>
        <taxon>Eutardigrada</taxon>
        <taxon>Parachela</taxon>
        <taxon>Hypsibioidea</taxon>
        <taxon>Hypsibiidae</taxon>
        <taxon>Hypsibius</taxon>
    </lineage>
</organism>
<dbReference type="AlphaFoldDB" id="A0A9X6NFN7"/>
<dbReference type="Proteomes" id="UP000192578">
    <property type="component" value="Unassembled WGS sequence"/>
</dbReference>
<protein>
    <submittedName>
        <fullName evidence="3">Uncharacterized protein</fullName>
    </submittedName>
</protein>
<accession>A0A9X6NFN7</accession>
<evidence type="ECO:0000256" key="2">
    <source>
        <dbReference type="SAM" id="MobiDB-lite"/>
    </source>
</evidence>
<proteinExistence type="predicted"/>
<feature type="region of interest" description="Disordered" evidence="2">
    <location>
        <begin position="1"/>
        <end position="20"/>
    </location>
</feature>
<evidence type="ECO:0000313" key="4">
    <source>
        <dbReference type="Proteomes" id="UP000192578"/>
    </source>
</evidence>
<evidence type="ECO:0000256" key="1">
    <source>
        <dbReference type="SAM" id="Coils"/>
    </source>
</evidence>
<evidence type="ECO:0000313" key="3">
    <source>
        <dbReference type="EMBL" id="OWA53325.1"/>
    </source>
</evidence>
<keyword evidence="4" id="KW-1185">Reference proteome</keyword>
<keyword evidence="1" id="KW-0175">Coiled coil</keyword>
<sequence length="167" mass="18701">MAPKSPVKTLAKSPAKVPAQPPDTELIKLIQGALRASRDKRLIISGIVGNIVEKDKTRDKTGFDKTVDKTMRDNEGAYFRRPDGHPNMWEEQDIEGLRALSTQLLQENRRLNEDILTKQDIEGTRTDYTQLLQENQRLKEKNQQLDADILAGGMGALQVGANPVEPE</sequence>
<gene>
    <name evidence="3" type="ORF">BV898_17759</name>
</gene>
<feature type="coiled-coil region" evidence="1">
    <location>
        <begin position="94"/>
        <end position="148"/>
    </location>
</feature>
<name>A0A9X6NFN7_HYPEX</name>